<dbReference type="Proteomes" id="UP000306050">
    <property type="component" value="Chromosome SGRAM_20"/>
</dbReference>
<evidence type="ECO:0000256" key="1">
    <source>
        <dbReference type="ARBA" id="ARBA00022723"/>
    </source>
</evidence>
<gene>
    <name evidence="8" type="ORF">EX895_003445</name>
</gene>
<evidence type="ECO:0000256" key="2">
    <source>
        <dbReference type="ARBA" id="ARBA00022833"/>
    </source>
</evidence>
<feature type="compositionally biased region" description="Basic and acidic residues" evidence="6">
    <location>
        <begin position="260"/>
        <end position="269"/>
    </location>
</feature>
<dbReference type="RefSeq" id="XP_029739849.1">
    <property type="nucleotide sequence ID" value="XM_029884043.1"/>
</dbReference>
<evidence type="ECO:0000256" key="6">
    <source>
        <dbReference type="SAM" id="MobiDB-lite"/>
    </source>
</evidence>
<dbReference type="GeneID" id="40726340"/>
<sequence>MEAPPAADAAGGDTLALHGSPFNIINSLDAHMQPEQSAHPTLANAVTSNIGTNHPGRTFVNVHVDAWRQSHADNSSLGLWGSSASPLPLDWLLQDDVPDQGWTAYLGDPGVPLLATFPDAVNASASRLRHSAHPAAHANVDLPAHATSISTTGELDTSRAPNDQIGSGLDSSQGYWSANVTNGTARSAAVVRDMSNASSPSMTDAAAAAATLARIRSAPVCRGFLRSGTPSEDASGSSRAASPDAQDGTLHRATSSQRVHARDSLDRVVDPFSGAAAATPQRYPPQRLRRSYSESSDVDPMEVANRDVAAQPRQQRVSYRNPDPSVSRRQFAPSPAAPSPEDLARQEAIAQDMHDTSHTHGASPHAVSERFSKRRKRRHTYWPSVYRPEASDGGKHLGLHKVPWASAETIALENSYLAAAVTDVAKRRMIDEFRYCEVEPHDLVRIQETLRSVETATLNVFVQLYFEHHDPVLPVLHRATFDPDTCDPLLLAAVTCLGALCSRAENAFAYALLTSSLVHAVSYKLIGINHLRGRYLPSMQTLLLTYLLWRNLGDPAKLEYVEGFRNIVLTMARRCRLFELDAFHPGLGLRAGSAQGQEGAESSTAAREQEEEWQSWIRYQEMVRINWALFVLDSDLSLAWDLPSTIMISELRSPLPCPEPLWQAESAAEWSSRLQDETVVLATTSVLRHLFPTKATTHGADIDRSPHAAEASASTAAKITSAAMQHTSPLTQLVLSAAVHNVALSRCNLDTALTQLVFDFGCEDDGDATDRGMTTVPRQDVELEGWVDTVMRRLHGLSASLAPGGRGDAQLMLYGARLRMLVSFKAVQVMSGRKGRRRSKLQMRRWLHGPLQDNEYRNHVFDVASKIFTLSLAVRRDARALQLQSPSYSAGGGMVGSGPSGTPGEERGTRQESRLSNLGPVIVSGTGAENSLLFYATVCLVLLCQWLVQRQRTDRECPRVPSVGEHVAGDSERLSNATPRRTQKDVYFLAGVGALTNPLSLDRLVHVAVHQGLNCSAWPLGQVLGKVLQQWANGLERW</sequence>
<dbReference type="CDD" id="cd12148">
    <property type="entry name" value="fungal_TF_MHR"/>
    <property type="match status" value="1"/>
</dbReference>
<dbReference type="EMBL" id="SRRM01000012">
    <property type="protein sequence ID" value="TKY87864.1"/>
    <property type="molecule type" value="Genomic_DNA"/>
</dbReference>
<dbReference type="Pfam" id="PF04082">
    <property type="entry name" value="Fungal_trans"/>
    <property type="match status" value="1"/>
</dbReference>
<keyword evidence="4" id="KW-0804">Transcription</keyword>
<keyword evidence="3" id="KW-0805">Transcription regulation</keyword>
<keyword evidence="2" id="KW-0862">Zinc</keyword>
<proteinExistence type="predicted"/>
<comment type="caution">
    <text evidence="8">The sequence shown here is derived from an EMBL/GenBank/DDBJ whole genome shotgun (WGS) entry which is preliminary data.</text>
</comment>
<organism evidence="8 9">
    <name type="scientific">Sporisorium graminicola</name>
    <dbReference type="NCBI Taxonomy" id="280036"/>
    <lineage>
        <taxon>Eukaryota</taxon>
        <taxon>Fungi</taxon>
        <taxon>Dikarya</taxon>
        <taxon>Basidiomycota</taxon>
        <taxon>Ustilaginomycotina</taxon>
        <taxon>Ustilaginomycetes</taxon>
        <taxon>Ustilaginales</taxon>
        <taxon>Ustilaginaceae</taxon>
        <taxon>Sporisorium</taxon>
    </lineage>
</organism>
<evidence type="ECO:0000313" key="8">
    <source>
        <dbReference type="EMBL" id="TKY87864.1"/>
    </source>
</evidence>
<dbReference type="OrthoDB" id="1405595at2759"/>
<dbReference type="GO" id="GO:0003677">
    <property type="term" value="F:DNA binding"/>
    <property type="evidence" value="ECO:0007669"/>
    <property type="project" value="InterPro"/>
</dbReference>
<evidence type="ECO:0000256" key="3">
    <source>
        <dbReference type="ARBA" id="ARBA00023015"/>
    </source>
</evidence>
<feature type="region of interest" description="Disordered" evidence="6">
    <location>
        <begin position="224"/>
        <end position="342"/>
    </location>
</feature>
<dbReference type="KEGG" id="sgra:EX895_003445"/>
<evidence type="ECO:0000259" key="7">
    <source>
        <dbReference type="Pfam" id="PF04082"/>
    </source>
</evidence>
<evidence type="ECO:0000256" key="5">
    <source>
        <dbReference type="ARBA" id="ARBA00023242"/>
    </source>
</evidence>
<feature type="compositionally biased region" description="Basic and acidic residues" evidence="6">
    <location>
        <begin position="904"/>
        <end position="913"/>
    </location>
</feature>
<accession>A0A4U7KTI2</accession>
<dbReference type="AlphaFoldDB" id="A0A4U7KTI2"/>
<dbReference type="InterPro" id="IPR007219">
    <property type="entry name" value="XnlR_reg_dom"/>
</dbReference>
<feature type="compositionally biased region" description="Gly residues" evidence="6">
    <location>
        <begin position="890"/>
        <end position="901"/>
    </location>
</feature>
<dbReference type="GO" id="GO:0008270">
    <property type="term" value="F:zinc ion binding"/>
    <property type="evidence" value="ECO:0007669"/>
    <property type="project" value="InterPro"/>
</dbReference>
<dbReference type="PANTHER" id="PTHR47660">
    <property type="entry name" value="TRANSCRIPTION FACTOR WITH C2H2 AND ZN(2)-CYS(6) DNA BINDING DOMAIN (EUROFUNG)-RELATED-RELATED"/>
    <property type="match status" value="1"/>
</dbReference>
<keyword evidence="5" id="KW-0539">Nucleus</keyword>
<dbReference type="PANTHER" id="PTHR47660:SF2">
    <property type="entry name" value="TRANSCRIPTION FACTOR WITH C2H2 AND ZN(2)-CYS(6) DNA BINDING DOMAIN (EUROFUNG)"/>
    <property type="match status" value="1"/>
</dbReference>
<feature type="region of interest" description="Disordered" evidence="6">
    <location>
        <begin position="354"/>
        <end position="375"/>
    </location>
</feature>
<evidence type="ECO:0000313" key="9">
    <source>
        <dbReference type="Proteomes" id="UP000306050"/>
    </source>
</evidence>
<keyword evidence="9" id="KW-1185">Reference proteome</keyword>
<dbReference type="GO" id="GO:0006351">
    <property type="term" value="P:DNA-templated transcription"/>
    <property type="evidence" value="ECO:0007669"/>
    <property type="project" value="InterPro"/>
</dbReference>
<name>A0A4U7KTI2_9BASI</name>
<feature type="domain" description="Xylanolytic transcriptional activator regulatory" evidence="7">
    <location>
        <begin position="463"/>
        <end position="675"/>
    </location>
</feature>
<feature type="compositionally biased region" description="Polar residues" evidence="6">
    <location>
        <begin position="228"/>
        <end position="240"/>
    </location>
</feature>
<feature type="region of interest" description="Disordered" evidence="6">
    <location>
        <begin position="151"/>
        <end position="173"/>
    </location>
</feature>
<protein>
    <recommendedName>
        <fullName evidence="7">Xylanolytic transcriptional activator regulatory domain-containing protein</fullName>
    </recommendedName>
</protein>
<reference evidence="8 9" key="1">
    <citation type="submission" date="2019-05" db="EMBL/GenBank/DDBJ databases">
        <title>Sporisorium graminicola CBS 10092 draft sequencing and annotation.</title>
        <authorList>
            <person name="Solano-Gonzalez S."/>
            <person name="Caddick M.X."/>
            <person name="Darby A."/>
        </authorList>
    </citation>
    <scope>NUCLEOTIDE SEQUENCE [LARGE SCALE GENOMIC DNA]</scope>
    <source>
        <strain evidence="8 9">CBS 10092</strain>
    </source>
</reference>
<evidence type="ECO:0000256" key="4">
    <source>
        <dbReference type="ARBA" id="ARBA00023163"/>
    </source>
</evidence>
<feature type="region of interest" description="Disordered" evidence="6">
    <location>
        <begin position="888"/>
        <end position="915"/>
    </location>
</feature>
<keyword evidence="1" id="KW-0479">Metal-binding</keyword>